<keyword evidence="3" id="KW-1185">Reference proteome</keyword>
<feature type="compositionally biased region" description="Low complexity" evidence="1">
    <location>
        <begin position="212"/>
        <end position="230"/>
    </location>
</feature>
<proteinExistence type="predicted"/>
<feature type="compositionally biased region" description="Acidic residues" evidence="1">
    <location>
        <begin position="533"/>
        <end position="549"/>
    </location>
</feature>
<feature type="compositionally biased region" description="Low complexity" evidence="1">
    <location>
        <begin position="287"/>
        <end position="303"/>
    </location>
</feature>
<evidence type="ECO:0000256" key="1">
    <source>
        <dbReference type="SAM" id="MobiDB-lite"/>
    </source>
</evidence>
<gene>
    <name evidence="2" type="ORF">Rhopal_001394-T1</name>
</gene>
<dbReference type="Proteomes" id="UP001342314">
    <property type="component" value="Unassembled WGS sequence"/>
</dbReference>
<evidence type="ECO:0008006" key="4">
    <source>
        <dbReference type="Google" id="ProtNLM"/>
    </source>
</evidence>
<evidence type="ECO:0000313" key="2">
    <source>
        <dbReference type="EMBL" id="GJN88428.1"/>
    </source>
</evidence>
<name>A0AAV5GDP8_9BASI</name>
<dbReference type="AlphaFoldDB" id="A0AAV5GDP8"/>
<feature type="compositionally biased region" description="Polar residues" evidence="1">
    <location>
        <begin position="112"/>
        <end position="137"/>
    </location>
</feature>
<evidence type="ECO:0000313" key="3">
    <source>
        <dbReference type="Proteomes" id="UP001342314"/>
    </source>
</evidence>
<comment type="caution">
    <text evidence="2">The sequence shown here is derived from an EMBL/GenBank/DDBJ whole genome shotgun (WGS) entry which is preliminary data.</text>
</comment>
<feature type="region of interest" description="Disordered" evidence="1">
    <location>
        <begin position="52"/>
        <end position="274"/>
    </location>
</feature>
<feature type="compositionally biased region" description="Polar residues" evidence="1">
    <location>
        <begin position="624"/>
        <end position="642"/>
    </location>
</feature>
<feature type="compositionally biased region" description="Low complexity" evidence="1">
    <location>
        <begin position="360"/>
        <end position="384"/>
    </location>
</feature>
<feature type="compositionally biased region" description="Low complexity" evidence="1">
    <location>
        <begin position="100"/>
        <end position="111"/>
    </location>
</feature>
<feature type="region of interest" description="Disordered" evidence="1">
    <location>
        <begin position="754"/>
        <end position="813"/>
    </location>
</feature>
<reference evidence="2 3" key="1">
    <citation type="submission" date="2021-12" db="EMBL/GenBank/DDBJ databases">
        <title>High titer production of polyol ester of fatty acids by Rhodotorula paludigena BS15 towards product separation-free biomass refinery.</title>
        <authorList>
            <person name="Mano J."/>
            <person name="Ono H."/>
            <person name="Tanaka T."/>
            <person name="Naito K."/>
            <person name="Sushida H."/>
            <person name="Ike M."/>
            <person name="Tokuyasu K."/>
            <person name="Kitaoka M."/>
        </authorList>
    </citation>
    <scope>NUCLEOTIDE SEQUENCE [LARGE SCALE GENOMIC DNA]</scope>
    <source>
        <strain evidence="2 3">BS15</strain>
    </source>
</reference>
<feature type="compositionally biased region" description="Basic and acidic residues" evidence="1">
    <location>
        <begin position="783"/>
        <end position="792"/>
    </location>
</feature>
<feature type="compositionally biased region" description="Basic and acidic residues" evidence="1">
    <location>
        <begin position="800"/>
        <end position="813"/>
    </location>
</feature>
<feature type="compositionally biased region" description="Low complexity" evidence="1">
    <location>
        <begin position="153"/>
        <end position="170"/>
    </location>
</feature>
<accession>A0AAV5GDP8</accession>
<organism evidence="2 3">
    <name type="scientific">Rhodotorula paludigena</name>
    <dbReference type="NCBI Taxonomy" id="86838"/>
    <lineage>
        <taxon>Eukaryota</taxon>
        <taxon>Fungi</taxon>
        <taxon>Dikarya</taxon>
        <taxon>Basidiomycota</taxon>
        <taxon>Pucciniomycotina</taxon>
        <taxon>Microbotryomycetes</taxon>
        <taxon>Sporidiobolales</taxon>
        <taxon>Sporidiobolaceae</taxon>
        <taxon>Rhodotorula</taxon>
    </lineage>
</organism>
<feature type="compositionally biased region" description="Low complexity" evidence="1">
    <location>
        <begin position="606"/>
        <end position="617"/>
    </location>
</feature>
<feature type="compositionally biased region" description="Polar residues" evidence="1">
    <location>
        <begin position="171"/>
        <end position="188"/>
    </location>
</feature>
<sequence>MTGDAPAADGRAKAAVDETYAMADAQATTLVGHGGAQDTFMRDEHAAASISSFTAYRDDAPAETVGPASGQPATQPASSAGLELPPAAQPERPVTPPRMSSYTTHPSSGSSQATLTAGTQNATLSPPKSTFQLTQTEIADESPDPLRIIPTPSAASSAGRSHASGFRARSQSVEPHNDLLQSSPTRSGVSRHRSKTPVPASDNQVENVDPTSSARRSVRAPSASIRVRASGMGSLAEADSDDELAMGAGSRSAPGPAHSKQAGHRSSGGPARFDCVEIPVSASSAMIRTASASSTRSLSGGTRPASPTVPKVTGRATRKSSDMEVDSPVDSNKRSRTPQKFELVLETRSRTHAAIPPSSPLSSLPPSQAERTSPAPAPAAATPPRASPKRTRRARSSAGGSGTAETGEEQDPAPASSEIDNPSPKKKARRASTLPTIKKAAAPVSTEAKKRATARGKGKAKEQTAEVADDGVGSDDKAGRAETQPPARKGRGRAKKDDEVPTPVREAAAEMNRGTRRRKSLRESLRETSPSSEMEEEEEEEEDVDEDDSFVEKPAARKRGRPSLAKAKQPVPSPSSSPTKAGKARARQNGKTTKGKDKAKEEDDLPAPTSSPSKTSLLPPPSSFASQILGNDKATPQTSQQRAKGWSLNALPRGRPLWVHIRKDDQDGFWWPGELAGFHWEKPLRVKLYLDQENKILEHSAELVSFEAPSHDDIVTFRNPTKLAFDRLTFRDSPDVPSPGDEVFGRVLETALEKDSAGDDDDDDLLLPPSSLGQKGAATNGKGRSEATHDSSDESSAASEAEKTQSDDEEWLRGGGEDAGFIFPFICLGRQKGAWWAARAARYEPPSPTKSGAPRKNATGRFVLEWTDGSLGRVTRKNLLTSRDKDFFTVNIGETKLDIRKGYFDDLREYCTVHLPPKFQRIISEDFPIAQKYNDDFFAGGARRDQLAQKSAFGEMTPEMLEEVQQAIDDWASGAANGGDRPTGSQRYEQLGDTERRQYRADVLLSIAVVLNYAADEDLYEKAEEDLKAQGQIEPSDEDIEVEAFKLARSQLELRSATNTVVAMRQSRQIVQASQAQRNA</sequence>
<protein>
    <recommendedName>
        <fullName evidence="4">PWWP domain-containing protein</fullName>
    </recommendedName>
</protein>
<feature type="compositionally biased region" description="Polar residues" evidence="1">
    <location>
        <begin position="201"/>
        <end position="211"/>
    </location>
</feature>
<dbReference type="EMBL" id="BQKY01000003">
    <property type="protein sequence ID" value="GJN88428.1"/>
    <property type="molecule type" value="Genomic_DNA"/>
</dbReference>
<feature type="region of interest" description="Disordered" evidence="1">
    <location>
        <begin position="287"/>
        <end position="647"/>
    </location>
</feature>